<feature type="region of interest" description="Disordered" evidence="1">
    <location>
        <begin position="1"/>
        <end position="120"/>
    </location>
</feature>
<protein>
    <submittedName>
        <fullName evidence="2">Uncharacterized protein</fullName>
    </submittedName>
</protein>
<dbReference type="AlphaFoldDB" id="A0A6A6UZC7"/>
<feature type="compositionally biased region" description="Low complexity" evidence="1">
    <location>
        <begin position="49"/>
        <end position="64"/>
    </location>
</feature>
<evidence type="ECO:0000313" key="2">
    <source>
        <dbReference type="EMBL" id="KAF2743103.1"/>
    </source>
</evidence>
<accession>A0A6A6UZC7</accession>
<gene>
    <name evidence="2" type="ORF">M011DRAFT_481064</name>
</gene>
<feature type="compositionally biased region" description="Acidic residues" evidence="1">
    <location>
        <begin position="160"/>
        <end position="171"/>
    </location>
</feature>
<feature type="compositionally biased region" description="Basic and acidic residues" evidence="1">
    <location>
        <begin position="1"/>
        <end position="41"/>
    </location>
</feature>
<feature type="non-terminal residue" evidence="2">
    <location>
        <position position="1"/>
    </location>
</feature>
<feature type="region of interest" description="Disordered" evidence="1">
    <location>
        <begin position="151"/>
        <end position="171"/>
    </location>
</feature>
<evidence type="ECO:0000256" key="1">
    <source>
        <dbReference type="SAM" id="MobiDB-lite"/>
    </source>
</evidence>
<dbReference type="EMBL" id="MU006600">
    <property type="protein sequence ID" value="KAF2743103.1"/>
    <property type="molecule type" value="Genomic_DNA"/>
</dbReference>
<evidence type="ECO:0000313" key="3">
    <source>
        <dbReference type="Proteomes" id="UP000799440"/>
    </source>
</evidence>
<sequence length="171" mass="19827">KRESREETSGGVNKKRESREETKKRKREKTEEAGETNEKESKKRKAQPSREPTPSTTTTSTSIPQPQPRPQSPSPDSQPQLEPPRAERLRFDTPPPGGYPADCHPLIPVLGLNPDDPRPPRQIKYVDLPERGYWVWFTCFSWNQVDEMWMRDPDWQGPESESDEANWSEEE</sequence>
<dbReference type="Proteomes" id="UP000799440">
    <property type="component" value="Unassembled WGS sequence"/>
</dbReference>
<organism evidence="2 3">
    <name type="scientific">Sporormia fimetaria CBS 119925</name>
    <dbReference type="NCBI Taxonomy" id="1340428"/>
    <lineage>
        <taxon>Eukaryota</taxon>
        <taxon>Fungi</taxon>
        <taxon>Dikarya</taxon>
        <taxon>Ascomycota</taxon>
        <taxon>Pezizomycotina</taxon>
        <taxon>Dothideomycetes</taxon>
        <taxon>Pleosporomycetidae</taxon>
        <taxon>Pleosporales</taxon>
        <taxon>Sporormiaceae</taxon>
        <taxon>Sporormia</taxon>
    </lineage>
</organism>
<reference evidence="2" key="1">
    <citation type="journal article" date="2020" name="Stud. Mycol.">
        <title>101 Dothideomycetes genomes: a test case for predicting lifestyles and emergence of pathogens.</title>
        <authorList>
            <person name="Haridas S."/>
            <person name="Albert R."/>
            <person name="Binder M."/>
            <person name="Bloem J."/>
            <person name="Labutti K."/>
            <person name="Salamov A."/>
            <person name="Andreopoulos B."/>
            <person name="Baker S."/>
            <person name="Barry K."/>
            <person name="Bills G."/>
            <person name="Bluhm B."/>
            <person name="Cannon C."/>
            <person name="Castanera R."/>
            <person name="Culley D."/>
            <person name="Daum C."/>
            <person name="Ezra D."/>
            <person name="Gonzalez J."/>
            <person name="Henrissat B."/>
            <person name="Kuo A."/>
            <person name="Liang C."/>
            <person name="Lipzen A."/>
            <person name="Lutzoni F."/>
            <person name="Magnuson J."/>
            <person name="Mondo S."/>
            <person name="Nolan M."/>
            <person name="Ohm R."/>
            <person name="Pangilinan J."/>
            <person name="Park H.-J."/>
            <person name="Ramirez L."/>
            <person name="Alfaro M."/>
            <person name="Sun H."/>
            <person name="Tritt A."/>
            <person name="Yoshinaga Y."/>
            <person name="Zwiers L.-H."/>
            <person name="Turgeon B."/>
            <person name="Goodwin S."/>
            <person name="Spatafora J."/>
            <person name="Crous P."/>
            <person name="Grigoriev I."/>
        </authorList>
    </citation>
    <scope>NUCLEOTIDE SEQUENCE</scope>
    <source>
        <strain evidence="2">CBS 119925</strain>
    </source>
</reference>
<keyword evidence="3" id="KW-1185">Reference proteome</keyword>
<name>A0A6A6UZC7_9PLEO</name>
<proteinExistence type="predicted"/>